<evidence type="ECO:0000313" key="4">
    <source>
        <dbReference type="Proteomes" id="UP001167831"/>
    </source>
</evidence>
<evidence type="ECO:0000313" key="2">
    <source>
        <dbReference type="EMBL" id="MDN0022136.1"/>
    </source>
</evidence>
<dbReference type="AlphaFoldDB" id="A0AAW7JK44"/>
<evidence type="ECO:0000313" key="3">
    <source>
        <dbReference type="EMBL" id="MDN0024471.1"/>
    </source>
</evidence>
<accession>A0AAW7JK44</accession>
<proteinExistence type="predicted"/>
<reference evidence="3" key="2">
    <citation type="submission" date="2023-08" db="EMBL/GenBank/DDBJ databases">
        <title>Identification and characterization of horizontal gene transfer across gut microbiota members of farm animals based on homology search.</title>
        <authorList>
            <person name="Schwarzerova J."/>
            <person name="Nykrynova M."/>
            <person name="Jureckova K."/>
            <person name="Cejkova D."/>
            <person name="Rychlik I."/>
        </authorList>
    </citation>
    <scope>NUCLEOTIDE SEQUENCE</scope>
    <source>
        <strain evidence="3">ET15</strain>
        <strain evidence="2">ET37</strain>
    </source>
</reference>
<evidence type="ECO:0000256" key="1">
    <source>
        <dbReference type="SAM" id="MobiDB-lite"/>
    </source>
</evidence>
<dbReference type="Proteomes" id="UP001168478">
    <property type="component" value="Unassembled WGS sequence"/>
</dbReference>
<reference evidence="3" key="1">
    <citation type="submission" date="2023-06" db="EMBL/GenBank/DDBJ databases">
        <authorList>
            <person name="Zeman M."/>
            <person name="Kubasova T."/>
            <person name="Jahodarova E."/>
            <person name="Nykrynova M."/>
            <person name="Rychlik I."/>
        </authorList>
    </citation>
    <scope>NUCLEOTIDE SEQUENCE</scope>
    <source>
        <strain evidence="3">ET15</strain>
        <strain evidence="2">ET37</strain>
    </source>
</reference>
<dbReference type="Proteomes" id="UP001167831">
    <property type="component" value="Unassembled WGS sequence"/>
</dbReference>
<sequence>MSGTKTLRRLTGQPLPSCGKASSVPPKRLFGHAGKALPQDRKAVTGTRKNISDWATRRYVKRP</sequence>
<feature type="region of interest" description="Disordered" evidence="1">
    <location>
        <begin position="1"/>
        <end position="26"/>
    </location>
</feature>
<dbReference type="EMBL" id="JAUEIE010000002">
    <property type="protein sequence ID" value="MDN0022136.1"/>
    <property type="molecule type" value="Genomic_DNA"/>
</dbReference>
<protein>
    <submittedName>
        <fullName evidence="3">Uncharacterized protein</fullName>
    </submittedName>
</protein>
<keyword evidence="4" id="KW-1185">Reference proteome</keyword>
<dbReference type="RefSeq" id="WP_289824779.1">
    <property type="nucleotide sequence ID" value="NZ_JAUEIE010000002.1"/>
</dbReference>
<gene>
    <name evidence="2" type="ORF">QVN81_03730</name>
    <name evidence="3" type="ORF">QVN84_02870</name>
</gene>
<organism evidence="3 5">
    <name type="scientific">Leyella lascolaii</name>
    <dbReference type="NCBI Taxonomy" id="1776379"/>
    <lineage>
        <taxon>Bacteria</taxon>
        <taxon>Pseudomonadati</taxon>
        <taxon>Bacteroidota</taxon>
        <taxon>Bacteroidia</taxon>
        <taxon>Bacteroidales</taxon>
        <taxon>Prevotellaceae</taxon>
        <taxon>Leyella</taxon>
    </lineage>
</organism>
<evidence type="ECO:0000313" key="5">
    <source>
        <dbReference type="Proteomes" id="UP001168478"/>
    </source>
</evidence>
<dbReference type="EMBL" id="JAUEIF010000002">
    <property type="protein sequence ID" value="MDN0024471.1"/>
    <property type="molecule type" value="Genomic_DNA"/>
</dbReference>
<name>A0AAW7JK44_9BACT</name>
<comment type="caution">
    <text evidence="3">The sequence shown here is derived from an EMBL/GenBank/DDBJ whole genome shotgun (WGS) entry which is preliminary data.</text>
</comment>